<evidence type="ECO:0000259" key="2">
    <source>
        <dbReference type="PROSITE" id="PS50093"/>
    </source>
</evidence>
<feature type="domain" description="PKD" evidence="2">
    <location>
        <begin position="565"/>
        <end position="598"/>
    </location>
</feature>
<gene>
    <name evidence="3" type="ORF">SAMN05660895_1571</name>
</gene>
<keyword evidence="1" id="KW-0472">Membrane</keyword>
<dbReference type="EMBL" id="FPCJ01000001">
    <property type="protein sequence ID" value="SFV33148.1"/>
    <property type="molecule type" value="Genomic_DNA"/>
</dbReference>
<protein>
    <submittedName>
        <fullName evidence="3">Gliding motility-associated C-terminal domain-containing protein</fullName>
    </submittedName>
</protein>
<accession>A0A1I7NEQ7</accession>
<evidence type="ECO:0000313" key="3">
    <source>
        <dbReference type="EMBL" id="SFV33148.1"/>
    </source>
</evidence>
<feature type="domain" description="PKD" evidence="2">
    <location>
        <begin position="644"/>
        <end position="695"/>
    </location>
</feature>
<feature type="domain" description="PKD" evidence="2">
    <location>
        <begin position="1044"/>
        <end position="1114"/>
    </location>
</feature>
<dbReference type="Pfam" id="PF18911">
    <property type="entry name" value="PKD_4"/>
    <property type="match status" value="14"/>
</dbReference>
<dbReference type="InterPro" id="IPR013783">
    <property type="entry name" value="Ig-like_fold"/>
</dbReference>
<dbReference type="CDD" id="cd00146">
    <property type="entry name" value="PKD"/>
    <property type="match status" value="12"/>
</dbReference>
<dbReference type="Pfam" id="PF13585">
    <property type="entry name" value="CHU_C"/>
    <property type="match status" value="1"/>
</dbReference>
<feature type="domain" description="PKD" evidence="2">
    <location>
        <begin position="451"/>
        <end position="519"/>
    </location>
</feature>
<feature type="domain" description="PKD" evidence="2">
    <location>
        <begin position="996"/>
        <end position="1049"/>
    </location>
</feature>
<dbReference type="Gene3D" id="2.60.40.10">
    <property type="entry name" value="Immunoglobulins"/>
    <property type="match status" value="15"/>
</dbReference>
<keyword evidence="1" id="KW-0812">Transmembrane</keyword>
<dbReference type="InterPro" id="IPR026341">
    <property type="entry name" value="T9SS_type_B"/>
</dbReference>
<keyword evidence="4" id="KW-1185">Reference proteome</keyword>
<feature type="domain" description="PKD" evidence="2">
    <location>
        <begin position="366"/>
        <end position="453"/>
    </location>
</feature>
<feature type="domain" description="PKD" evidence="2">
    <location>
        <begin position="34"/>
        <end position="114"/>
    </location>
</feature>
<dbReference type="InterPro" id="IPR022409">
    <property type="entry name" value="PKD/Chitinase_dom"/>
</dbReference>
<evidence type="ECO:0000256" key="1">
    <source>
        <dbReference type="SAM" id="Phobius"/>
    </source>
</evidence>
<organism evidence="3 4">
    <name type="scientific">Thermoflavifilum thermophilum</name>
    <dbReference type="NCBI Taxonomy" id="1393122"/>
    <lineage>
        <taxon>Bacteria</taxon>
        <taxon>Pseudomonadati</taxon>
        <taxon>Bacteroidota</taxon>
        <taxon>Chitinophagia</taxon>
        <taxon>Chitinophagales</taxon>
        <taxon>Chitinophagaceae</taxon>
        <taxon>Thermoflavifilum</taxon>
    </lineage>
</organism>
<dbReference type="PROSITE" id="PS50093">
    <property type="entry name" value="PKD"/>
    <property type="match status" value="14"/>
</dbReference>
<dbReference type="PANTHER" id="PTHR36842">
    <property type="entry name" value="PROTEIN TOLB HOMOLOG"/>
    <property type="match status" value="1"/>
</dbReference>
<dbReference type="SUPFAM" id="SSF49299">
    <property type="entry name" value="PKD domain"/>
    <property type="match status" value="15"/>
</dbReference>
<feature type="transmembrane region" description="Helical" evidence="1">
    <location>
        <begin position="7"/>
        <end position="25"/>
    </location>
</feature>
<dbReference type="STRING" id="1393122.SAMN05660895_1571"/>
<dbReference type="SMART" id="SM00089">
    <property type="entry name" value="PKD"/>
    <property type="match status" value="15"/>
</dbReference>
<evidence type="ECO:0000313" key="4">
    <source>
        <dbReference type="Proteomes" id="UP000199537"/>
    </source>
</evidence>
<dbReference type="PANTHER" id="PTHR36842:SF1">
    <property type="entry name" value="PROTEIN TOLB"/>
    <property type="match status" value="1"/>
</dbReference>
<dbReference type="NCBIfam" id="TIGR04131">
    <property type="entry name" value="Bac_Flav_CTERM"/>
    <property type="match status" value="1"/>
</dbReference>
<proteinExistence type="predicted"/>
<feature type="domain" description="PKD" evidence="2">
    <location>
        <begin position="1155"/>
        <end position="1218"/>
    </location>
</feature>
<feature type="domain" description="PKD" evidence="2">
    <location>
        <begin position="1246"/>
        <end position="1302"/>
    </location>
</feature>
<feature type="domain" description="PKD" evidence="2">
    <location>
        <begin position="288"/>
        <end position="365"/>
    </location>
</feature>
<dbReference type="OrthoDB" id="7794186at2"/>
<keyword evidence="1" id="KW-1133">Transmembrane helix</keyword>
<feature type="domain" description="PKD" evidence="2">
    <location>
        <begin position="144"/>
        <end position="201"/>
    </location>
</feature>
<reference evidence="4" key="1">
    <citation type="submission" date="2016-10" db="EMBL/GenBank/DDBJ databases">
        <authorList>
            <person name="Varghese N."/>
            <person name="Submissions S."/>
        </authorList>
    </citation>
    <scope>NUCLEOTIDE SEQUENCE [LARGE SCALE GENOMIC DNA]</scope>
    <source>
        <strain evidence="4">DSM 14807</strain>
    </source>
</reference>
<dbReference type="InterPro" id="IPR035986">
    <property type="entry name" value="PKD_dom_sf"/>
</dbReference>
<feature type="domain" description="PKD" evidence="2">
    <location>
        <begin position="896"/>
        <end position="945"/>
    </location>
</feature>
<dbReference type="Proteomes" id="UP000199537">
    <property type="component" value="Unassembled WGS sequence"/>
</dbReference>
<feature type="domain" description="PKD" evidence="2">
    <location>
        <begin position="217"/>
        <end position="272"/>
    </location>
</feature>
<sequence length="1636" mass="176985">MRNRRISCSVLPVLSAYMWIAVFVLDIRHSSAQINAAFQADTTQGCAPVIVHFIDQSTGNIVSRYWDFGNGNHIRYDSAVNPSASYINPGYYNVSLTVTDAAGHSSTQTLQVAVFGSPRVLFSPDSATGCYPVTVHFTDRSLPGSGSITSRLWDFGDGHTSTDANPIYTYSSPGKYSVQLMVTNSYGCTAVSDTPGVVVVPRPVVAGFSADTVLSCTAPLTVHFTNTSSGSGLLQYHWDFGDGAVSTEAQPVHTYTQSGKFTVSLIASDSMGCADTLVRPQWIQVGEVPPVVLQIPETICAQQTALFSNQSQPTPRQSQWLFSDGSTYTGLQVSKSFFSPGTYFVRVINTYASGCSDTLSHSFEVAPQPMADFSASPQYGCAVPFSVQFTNTSKGAVSYRWDFGDGTTDTTASPTHVYKAYGRYTVKLVATNAAGCSDSVVKPGYVQVQAPTARLYASVDHGCVPLPVDFYASIQTLDSVVLAVWDFGDGTTDTGFSASHIYTAEGIYTVKFTITTSQGCTQTFQYPTAIRAGSPPVVNFSANPTEACAGTTIHFTDLSDKGEQWLWLFGDGGTSTLQNPAHVYGDTGYFNVSLIVTHLGCTDTLTRPRYIHIRPPIAAFAIRRTCSAPYTIQFLDRSIGAIHYQWDFGDTASGTKNYDTVPNPIHVYSTTGTFTATLTVSNDTCSYTTSQTFQIIDEHPQLSVSDTLLCRNSPVTLQAINVHPSLIKSYQWIYQGPVSGSQTTTVPQIQFNFNQPGIYSFTLITTDLNNCQDTVRRDSVLQVIGPTASFSVGTQGCAQIALPFQDLSKPNGSGLASWIWDFGDGVKDTLLASDSVRNGNIQHVYQRSGTYAITLIVTDSNGCSQQITGPVGGLHITQVNAGFYSPDTFSCPGKPIQFVNQSTGSPTRVRWTFGDGQTSAQLNPTHIYDTDGVYDIGLFVANASGCTDSLLRPQYIHIATPHAAFSISNLPDSGGVKCPPFVAQFQNHSVNYRAVKWDFGDGATSSLTNPTHIYNYPGNYTITLVVTSAGGCTDTARMSFVIHGPVAQIMHQPMAGCGLPVTIQFKATGKNAISYQWDFGDGVVSLPSTDTIVSHTYTQRGNYKPVLIVRDSSGCSVSFRNDDSLIIDQLAAGFTMQPHVVCDSGVVEVADTSHSFAADTLGLPNQVFWDFGDPTSNRDTSTQRQASYHYRAPGDYVIRLTVTTYFGCTQTVTDTVHVVGTTHVGILGPDSACFGMPLRFSSQVLNSYKPIVSWYWDFGNGMVDTTSAPPSQSYPSAGRFQVKLIATNTDGCRDTARHAVSIFPLPVPAAGALDSVICLGKSTRLHAQDGVQYHWWPGIGLNDTTIADPVASPTNDMLYHVQVTNSHGCTQVDSVPVRVSQPFAMRVGVDTTICAGESVQLFARGGAASYRWTPPTFLDHAESANPVCRPDSSITYRIVGYGQDACFTDTGYVHIHVIPLPQLHATPDQTLVVGSQVQLQANGSPDVVSYQWSPPDWLSCTDCANPIATPRGNITYRVVAANALGCIAIATTRIKLICSSGVVFIPNTFSPNGDQQNDVFYPRGKGIQIVRYFRIFNRWGQLMFERDNFPIDDKSFGWDGTFKGAALPPDVYVYVTEMVCDNGEVFQLKGNVTLLR</sequence>
<dbReference type="InterPro" id="IPR000601">
    <property type="entry name" value="PKD_dom"/>
</dbReference>
<name>A0A1I7NEQ7_9BACT</name>
<feature type="domain" description="PKD" evidence="2">
    <location>
        <begin position="785"/>
        <end position="862"/>
    </location>
</feature>